<organism evidence="1 2">
    <name type="scientific">Aphanomyces euteiches</name>
    <dbReference type="NCBI Taxonomy" id="100861"/>
    <lineage>
        <taxon>Eukaryota</taxon>
        <taxon>Sar</taxon>
        <taxon>Stramenopiles</taxon>
        <taxon>Oomycota</taxon>
        <taxon>Saprolegniomycetes</taxon>
        <taxon>Saprolegniales</taxon>
        <taxon>Verrucalvaceae</taxon>
        <taxon>Aphanomyces</taxon>
    </lineage>
</organism>
<name>A0A6G0WT78_9STRA</name>
<gene>
    <name evidence="1" type="ORF">Ae201684_012065</name>
</gene>
<evidence type="ECO:0000313" key="2">
    <source>
        <dbReference type="Proteomes" id="UP000481153"/>
    </source>
</evidence>
<dbReference type="PANTHER" id="PTHR48050">
    <property type="entry name" value="STEROL 3-BETA-GLUCOSYLTRANSFERASE"/>
    <property type="match status" value="1"/>
</dbReference>
<proteinExistence type="predicted"/>
<dbReference type="Gene3D" id="3.40.50.2000">
    <property type="entry name" value="Glycogen Phosphorylase B"/>
    <property type="match status" value="2"/>
</dbReference>
<dbReference type="EMBL" id="VJMJ01000153">
    <property type="protein sequence ID" value="KAF0730646.1"/>
    <property type="molecule type" value="Genomic_DNA"/>
</dbReference>
<keyword evidence="2" id="KW-1185">Reference proteome</keyword>
<evidence type="ECO:0008006" key="3">
    <source>
        <dbReference type="Google" id="ProtNLM"/>
    </source>
</evidence>
<protein>
    <recommendedName>
        <fullName evidence="3">Glycosyltransferase family 28 N-terminal domain-containing protein</fullName>
    </recommendedName>
</protein>
<reference evidence="1 2" key="1">
    <citation type="submission" date="2019-07" db="EMBL/GenBank/DDBJ databases">
        <title>Genomics analysis of Aphanomyces spp. identifies a new class of oomycete effector associated with host adaptation.</title>
        <authorList>
            <person name="Gaulin E."/>
        </authorList>
    </citation>
    <scope>NUCLEOTIDE SEQUENCE [LARGE SCALE GENOMIC DNA]</scope>
    <source>
        <strain evidence="1 2">ATCC 201684</strain>
    </source>
</reference>
<evidence type="ECO:0000313" key="1">
    <source>
        <dbReference type="EMBL" id="KAF0730646.1"/>
    </source>
</evidence>
<dbReference type="PANTHER" id="PTHR48050:SF13">
    <property type="entry name" value="STEROL 3-BETA-GLUCOSYLTRANSFERASE UGT80A2"/>
    <property type="match status" value="1"/>
</dbReference>
<dbReference type="AlphaFoldDB" id="A0A6G0WT78"/>
<sequence>MSSQRIVLVNVGPQGDVVPYCVLGQALAAHGYDVAIATEKRLQDLRCVRGLFDRALQKRFRVARALKCIEMLDEWNVRHLDEQAMLASYVAALDGADIIVSGAQSMTQSYSVAERNKVTWIPLFLGNCPLPTSAFPHGLPRAFHLDSSVQTNGHTLLSHRRHGSTSVKPSMPGASKSWVSRPSKLLWESYNLVNANDSTMYQAASTLLCGPSKHVPSDYLKGKVVYGGFLHHTDSPPNHTALQRFLKLATLPAISICFGTMAPFASTRQLVQFADQVAKLAKVQCVLFVPEAKSNLSTLAAKYAERLHIEQSQPPTWLLSRMSCNVHHASLNSTAMALARGVPQIPCPMMMDQFHHANELLALGVAPAVVYKAALSAKARLMRCANCRSTRSACSRQEERHSNQSAGHRCVCCHGE</sequence>
<dbReference type="InterPro" id="IPR050426">
    <property type="entry name" value="Glycosyltransferase_28"/>
</dbReference>
<accession>A0A6G0WT78</accession>
<dbReference type="Proteomes" id="UP000481153">
    <property type="component" value="Unassembled WGS sequence"/>
</dbReference>
<dbReference type="VEuPathDB" id="FungiDB:AeMF1_013132"/>
<dbReference type="SUPFAM" id="SSF53756">
    <property type="entry name" value="UDP-Glycosyltransferase/glycogen phosphorylase"/>
    <property type="match status" value="1"/>
</dbReference>
<comment type="caution">
    <text evidence="1">The sequence shown here is derived from an EMBL/GenBank/DDBJ whole genome shotgun (WGS) entry which is preliminary data.</text>
</comment>